<dbReference type="Proteomes" id="UP001230188">
    <property type="component" value="Unassembled WGS sequence"/>
</dbReference>
<feature type="chain" id="PRO_5042278095" description="Copper-fist domain-containing protein" evidence="1">
    <location>
        <begin position="23"/>
        <end position="317"/>
    </location>
</feature>
<accession>A0AAD7XKS3</accession>
<reference evidence="3" key="1">
    <citation type="submission" date="2023-01" db="EMBL/GenBank/DDBJ databases">
        <title>Metagenome sequencing of chrysophaentin producing Chrysophaeum taylorii.</title>
        <authorList>
            <person name="Davison J."/>
            <person name="Bewley C."/>
        </authorList>
    </citation>
    <scope>NUCLEOTIDE SEQUENCE</scope>
    <source>
        <strain evidence="3">NIES-1699</strain>
    </source>
</reference>
<dbReference type="AlphaFoldDB" id="A0AAD7XKS3"/>
<sequence>MTSWAWALLPVALGIINGPLTSVTQCGGATVPPNLALCLAGHARTFGDPRVVDGLLTNLVASFGANVTTFLYLKLHDHSTKGKDRLENLKLAVDMRVGDKHKEDVRRMAHRMPNVSGLALIEDDVVFRQPPCQKSREFRVDNKSGTAWRTEETWQMLVGQLYNQYWCGVSIEQYERDTGVKFDVVIKSRPDVTFAGPAPPYCAFDYDTKACTARDWLFMLPGSVAVKALKRGYEEFEMCRTIMNRNKTKIAEIIVRASGMGKELKEDMGRPDEACQKCKKGIICPLCRRKDTPLKLIRRPGVPSGSLPGILPRHCGF</sequence>
<keyword evidence="4" id="KW-1185">Reference proteome</keyword>
<evidence type="ECO:0000259" key="2">
    <source>
        <dbReference type="PROSITE" id="PS50073"/>
    </source>
</evidence>
<proteinExistence type="predicted"/>
<protein>
    <recommendedName>
        <fullName evidence="2">Copper-fist domain-containing protein</fullName>
    </recommendedName>
</protein>
<dbReference type="GO" id="GO:0005507">
    <property type="term" value="F:copper ion binding"/>
    <property type="evidence" value="ECO:0007669"/>
    <property type="project" value="InterPro"/>
</dbReference>
<name>A0AAD7XKS3_9STRA</name>
<dbReference type="InterPro" id="IPR001083">
    <property type="entry name" value="Cu_fist_DNA-bd_dom"/>
</dbReference>
<dbReference type="GO" id="GO:0003700">
    <property type="term" value="F:DNA-binding transcription factor activity"/>
    <property type="evidence" value="ECO:0007669"/>
    <property type="project" value="InterPro"/>
</dbReference>
<gene>
    <name evidence="3" type="ORF">CTAYLR_006939</name>
</gene>
<feature type="signal peptide" evidence="1">
    <location>
        <begin position="1"/>
        <end position="22"/>
    </location>
</feature>
<dbReference type="EMBL" id="JAQMWT010000358">
    <property type="protein sequence ID" value="KAJ8603280.1"/>
    <property type="molecule type" value="Genomic_DNA"/>
</dbReference>
<evidence type="ECO:0000313" key="3">
    <source>
        <dbReference type="EMBL" id="KAJ8603280.1"/>
    </source>
</evidence>
<evidence type="ECO:0000256" key="1">
    <source>
        <dbReference type="SAM" id="SignalP"/>
    </source>
</evidence>
<evidence type="ECO:0000313" key="4">
    <source>
        <dbReference type="Proteomes" id="UP001230188"/>
    </source>
</evidence>
<feature type="domain" description="Copper-fist" evidence="2">
    <location>
        <begin position="274"/>
        <end position="304"/>
    </location>
</feature>
<keyword evidence="1" id="KW-0732">Signal</keyword>
<organism evidence="3 4">
    <name type="scientific">Chrysophaeum taylorii</name>
    <dbReference type="NCBI Taxonomy" id="2483200"/>
    <lineage>
        <taxon>Eukaryota</taxon>
        <taxon>Sar</taxon>
        <taxon>Stramenopiles</taxon>
        <taxon>Ochrophyta</taxon>
        <taxon>Pelagophyceae</taxon>
        <taxon>Pelagomonadales</taxon>
        <taxon>Pelagomonadaceae</taxon>
        <taxon>Chrysophaeum</taxon>
    </lineage>
</organism>
<comment type="caution">
    <text evidence="3">The sequence shown here is derived from an EMBL/GenBank/DDBJ whole genome shotgun (WGS) entry which is preliminary data.</text>
</comment>
<dbReference type="GO" id="GO:0003677">
    <property type="term" value="F:DNA binding"/>
    <property type="evidence" value="ECO:0007669"/>
    <property type="project" value="InterPro"/>
</dbReference>
<dbReference type="PROSITE" id="PS50073">
    <property type="entry name" value="COPPER_FIST_2"/>
    <property type="match status" value="1"/>
</dbReference>